<reference evidence="1 2" key="1">
    <citation type="submission" date="2021-06" db="EMBL/GenBank/DDBJ databases">
        <authorList>
            <person name="Kallberg Y."/>
            <person name="Tangrot J."/>
            <person name="Rosling A."/>
        </authorList>
    </citation>
    <scope>NUCLEOTIDE SEQUENCE [LARGE SCALE GENOMIC DNA]</scope>
    <source>
        <strain evidence="1 2">120-4 pot B 10/14</strain>
    </source>
</reference>
<dbReference type="Proteomes" id="UP000789901">
    <property type="component" value="Unassembled WGS sequence"/>
</dbReference>
<accession>A0ABN7XS86</accession>
<keyword evidence="2" id="KW-1185">Reference proteome</keyword>
<organism evidence="1 2">
    <name type="scientific">Gigaspora margarita</name>
    <dbReference type="NCBI Taxonomy" id="4874"/>
    <lineage>
        <taxon>Eukaryota</taxon>
        <taxon>Fungi</taxon>
        <taxon>Fungi incertae sedis</taxon>
        <taxon>Mucoromycota</taxon>
        <taxon>Glomeromycotina</taxon>
        <taxon>Glomeromycetes</taxon>
        <taxon>Diversisporales</taxon>
        <taxon>Gigasporaceae</taxon>
        <taxon>Gigaspora</taxon>
    </lineage>
</organism>
<name>A0ABN7XS86_GIGMA</name>
<comment type="caution">
    <text evidence="1">The sequence shown here is derived from an EMBL/GenBank/DDBJ whole genome shotgun (WGS) entry which is preliminary data.</text>
</comment>
<evidence type="ECO:0000313" key="1">
    <source>
        <dbReference type="EMBL" id="CAG8857310.1"/>
    </source>
</evidence>
<feature type="non-terminal residue" evidence="1">
    <location>
        <position position="128"/>
    </location>
</feature>
<gene>
    <name evidence="1" type="ORF">GMARGA_LOCUS46131</name>
</gene>
<feature type="non-terminal residue" evidence="1">
    <location>
        <position position="1"/>
    </location>
</feature>
<evidence type="ECO:0000313" key="2">
    <source>
        <dbReference type="Proteomes" id="UP000789901"/>
    </source>
</evidence>
<sequence length="128" mass="14568">IHTHPPPPPVNIPSGIKINLEHMIKEAAQTFERVTSKKLISSNLLKAYFGKELFTEIHSSLNNLDKLRYLVSKVQQKQFPNGQGLLGIVTEFRNGNKEFDGYLQEIGIFDDGKFIIICMNKEQAIAWK</sequence>
<dbReference type="EMBL" id="CAJVQB010169289">
    <property type="protein sequence ID" value="CAG8857310.1"/>
    <property type="molecule type" value="Genomic_DNA"/>
</dbReference>
<protein>
    <submittedName>
        <fullName evidence="1">11953_t:CDS:1</fullName>
    </submittedName>
</protein>
<proteinExistence type="predicted"/>